<evidence type="ECO:0008006" key="4">
    <source>
        <dbReference type="Google" id="ProtNLM"/>
    </source>
</evidence>
<dbReference type="KEGG" id="jag:GJA_875"/>
<accession>W0V2P6</accession>
<reference evidence="2 3" key="1">
    <citation type="journal article" date="2015" name="Genome Announc.">
        <title>Genome Sequence of Mushroom Soft-Rot Pathogen Janthinobacterium agaricidamnosum.</title>
        <authorList>
            <person name="Graupner K."/>
            <person name="Lackner G."/>
            <person name="Hertweck C."/>
        </authorList>
    </citation>
    <scope>NUCLEOTIDE SEQUENCE [LARGE SCALE GENOMIC DNA]</scope>
    <source>
        <strain evidence="3">NBRC 102515 / DSM 9628</strain>
    </source>
</reference>
<dbReference type="AlphaFoldDB" id="W0V2P6"/>
<keyword evidence="1" id="KW-0812">Transmembrane</keyword>
<dbReference type="EMBL" id="HG322949">
    <property type="protein sequence ID" value="CDG81532.1"/>
    <property type="molecule type" value="Genomic_DNA"/>
</dbReference>
<dbReference type="OrthoDB" id="8138334at2"/>
<keyword evidence="1" id="KW-1133">Transmembrane helix</keyword>
<dbReference type="PATRIC" id="fig|1349767.4.peg.2582"/>
<evidence type="ECO:0000256" key="1">
    <source>
        <dbReference type="SAM" id="Phobius"/>
    </source>
</evidence>
<gene>
    <name evidence="2" type="ORF">GJA_875</name>
</gene>
<keyword evidence="3" id="KW-1185">Reference proteome</keyword>
<sequence length="92" mass="10143">MSAVLKENGLPLADPALSGMDKPLRSERLAARGYVLGGGESRLRAYALKILRPLLCLAMLVLAWHIIAEKNSHFPTPLAAWNEALKLFDHPR</sequence>
<protein>
    <recommendedName>
        <fullName evidence="4">Transmembrane protein</fullName>
    </recommendedName>
</protein>
<evidence type="ECO:0000313" key="3">
    <source>
        <dbReference type="Proteomes" id="UP000027604"/>
    </source>
</evidence>
<evidence type="ECO:0000313" key="2">
    <source>
        <dbReference type="EMBL" id="CDG81532.1"/>
    </source>
</evidence>
<name>W0V2P6_9BURK</name>
<feature type="transmembrane region" description="Helical" evidence="1">
    <location>
        <begin position="50"/>
        <end position="67"/>
    </location>
</feature>
<keyword evidence="1" id="KW-0472">Membrane</keyword>
<organism evidence="2 3">
    <name type="scientific">Janthinobacterium agaricidamnosum NBRC 102515 = DSM 9628</name>
    <dbReference type="NCBI Taxonomy" id="1349767"/>
    <lineage>
        <taxon>Bacteria</taxon>
        <taxon>Pseudomonadati</taxon>
        <taxon>Pseudomonadota</taxon>
        <taxon>Betaproteobacteria</taxon>
        <taxon>Burkholderiales</taxon>
        <taxon>Oxalobacteraceae</taxon>
        <taxon>Janthinobacterium</taxon>
    </lineage>
</organism>
<proteinExistence type="predicted"/>
<dbReference type="Proteomes" id="UP000027604">
    <property type="component" value="Chromosome I"/>
</dbReference>
<dbReference type="HOGENOM" id="CLU_2409336_0_0_4"/>
<dbReference type="RefSeq" id="WP_038489106.1">
    <property type="nucleotide sequence ID" value="NZ_BCTH01000101.1"/>
</dbReference>